<accession>A0A6A5DLI0</accession>
<dbReference type="InterPro" id="IPR043984">
    <property type="entry name" value="DUF5742"/>
</dbReference>
<dbReference type="KEGG" id="shx:MS3_00006662"/>
<reference evidence="2" key="3">
    <citation type="submission" date="2021-06" db="EMBL/GenBank/DDBJ databases">
        <title>Chromosome-level genome assembly for S. haematobium.</title>
        <authorList>
            <person name="Stroehlein A.J."/>
        </authorList>
    </citation>
    <scope>NUCLEOTIDE SEQUENCE</scope>
</reference>
<dbReference type="Pfam" id="PF19013">
    <property type="entry name" value="DUF5742"/>
    <property type="match status" value="1"/>
</dbReference>
<protein>
    <recommendedName>
        <fullName evidence="1">DUF5742 domain-containing protein</fullName>
    </recommendedName>
</protein>
<proteinExistence type="predicted"/>
<name>A0A6A5DLI0_SCHHA</name>
<reference evidence="2" key="2">
    <citation type="journal article" date="2019" name="Gigascience">
        <title>High-quality Schistosoma haematobium genome achieved by single-molecule and long-range sequencing.</title>
        <authorList>
            <person name="Stroehlein A.J."/>
            <person name="Korhonen P.K."/>
            <person name="Chong T.M."/>
            <person name="Lim Y.L."/>
            <person name="Chan K.G."/>
            <person name="Webster B."/>
            <person name="Rollinson D."/>
            <person name="Brindley P.J."/>
            <person name="Gasser R.B."/>
            <person name="Young N.D."/>
        </authorList>
    </citation>
    <scope>NUCLEOTIDE SEQUENCE</scope>
</reference>
<dbReference type="GeneID" id="24588187"/>
<evidence type="ECO:0000313" key="3">
    <source>
        <dbReference type="Proteomes" id="UP000471633"/>
    </source>
</evidence>
<dbReference type="AlphaFoldDB" id="A0A6A5DLI0"/>
<reference evidence="2" key="1">
    <citation type="journal article" date="2012" name="Nat. Genet.">
        <title>Whole-genome sequence of Schistosoma haematobium.</title>
        <authorList>
            <person name="Young N.D."/>
            <person name="Jex A.R."/>
            <person name="Li B."/>
            <person name="Liu S."/>
            <person name="Yang L."/>
            <person name="Xiong Z."/>
            <person name="Li Y."/>
            <person name="Cantacessi C."/>
            <person name="Hall R.S."/>
            <person name="Xu X."/>
            <person name="Chen F."/>
            <person name="Wu X."/>
            <person name="Zerlotini A."/>
            <person name="Oliveira G."/>
            <person name="Hofmann A."/>
            <person name="Zhang G."/>
            <person name="Fang X."/>
            <person name="Kang Y."/>
            <person name="Campbell B.E."/>
            <person name="Loukas A."/>
            <person name="Ranganathan S."/>
            <person name="Rollinson D."/>
            <person name="Rinaldi G."/>
            <person name="Brindley P.J."/>
            <person name="Yang H."/>
            <person name="Wang J."/>
            <person name="Wang J."/>
            <person name="Gasser R.B."/>
        </authorList>
    </citation>
    <scope>NUCLEOTIDE SEQUENCE</scope>
</reference>
<keyword evidence="3" id="KW-1185">Reference proteome</keyword>
<sequence length="647" mass="72706">MIFAQSVSEFAFISTYTKTALRRIMTPRSAAESKQLPPEVLCLLHKSDLSADDLRKIYNYAQANPVHLSHHISRLEVLLTKLINPVECSCSSRNSVHFDFACKNVEYDERLQLSAACFSLIPFLKFSPQRLQEFQLRLSKCLCDSLSCLFGIHGLPHVTLSTVQAYLNSKVDDFSCIISVDKIKKLPDDFSKLLIMRVDFLTYCLRYIFTRDSPMHINFCLPMFVSIFNGFFEVRLTDVANMPSSLLKSSSRLMLCLDTMCQAVGTVIMPAVPCLLTLVTYNLEWTASWRVESKNMEYFVRLRLAAFSCLLHLTTASLKFSYAYFMEMIPRIFSQLVYDLRGFLSTCQCTYPITSTNAVFNNDHPKPQVTSLGLFEKRMLLAILLLVEYIFKDPGVLRYIELSKAIDSSCTTGKENPSSHTPVHNEVNSLLICITSLLSHINVVLSYGVSHTQRQKKISTMNLVSPPLLIALAKASFACAMSTRSQTFHVTVRRFFANLTKHSDSVVSLIALGNYHQLCGVNISSSVSHEDSEICRNTLSSNQLTPQTKLVLPDEKYNVVEYTSEVCSSIKITNPEQEGPPVKRLRITESHTVAQATEICSSASCGALEADVPPRIQQENLPLSGERNVLASEDIDSFLTTFDPTFM</sequence>
<dbReference type="CTD" id="24588187"/>
<gene>
    <name evidence="2" type="ORF">MS3_00006662</name>
</gene>
<evidence type="ECO:0000313" key="2">
    <source>
        <dbReference type="EMBL" id="KAH9585399.1"/>
    </source>
</evidence>
<organism evidence="2 3">
    <name type="scientific">Schistosoma haematobium</name>
    <name type="common">Blood fluke</name>
    <dbReference type="NCBI Taxonomy" id="6185"/>
    <lineage>
        <taxon>Eukaryota</taxon>
        <taxon>Metazoa</taxon>
        <taxon>Spiralia</taxon>
        <taxon>Lophotrochozoa</taxon>
        <taxon>Platyhelminthes</taxon>
        <taxon>Trematoda</taxon>
        <taxon>Digenea</taxon>
        <taxon>Strigeidida</taxon>
        <taxon>Schistosomatoidea</taxon>
        <taxon>Schistosomatidae</taxon>
        <taxon>Schistosoma</taxon>
    </lineage>
</organism>
<evidence type="ECO:0000259" key="1">
    <source>
        <dbReference type="Pfam" id="PF19013"/>
    </source>
</evidence>
<dbReference type="EMBL" id="AMPZ03000004">
    <property type="protein sequence ID" value="KAH9585399.1"/>
    <property type="molecule type" value="Genomic_DNA"/>
</dbReference>
<reference evidence="2" key="4">
    <citation type="journal article" date="2022" name="PLoS Pathog.">
        <title>Chromosome-level genome of Schistosoma haematobium underpins genome-wide explorations of molecular variation.</title>
        <authorList>
            <person name="Stroehlein A.J."/>
            <person name="Korhonen P.K."/>
            <person name="Lee V.V."/>
            <person name="Ralph S.A."/>
            <person name="Mentink-Kane M."/>
            <person name="You H."/>
            <person name="McManus D.P."/>
            <person name="Tchuente L.T."/>
            <person name="Stothard J.R."/>
            <person name="Kaur P."/>
            <person name="Dudchenko O."/>
            <person name="Aiden E.L."/>
            <person name="Yang B."/>
            <person name="Yang H."/>
            <person name="Emery A.M."/>
            <person name="Webster B.L."/>
            <person name="Brindley P.J."/>
            <person name="Rollinson D."/>
            <person name="Chang B.C.H."/>
            <person name="Gasser R.B."/>
            <person name="Young N.D."/>
        </authorList>
    </citation>
    <scope>NUCLEOTIDE SEQUENCE</scope>
</reference>
<dbReference type="Proteomes" id="UP000471633">
    <property type="component" value="Unassembled WGS sequence"/>
</dbReference>
<feature type="domain" description="DUF5742" evidence="1">
    <location>
        <begin position="230"/>
        <end position="507"/>
    </location>
</feature>
<comment type="caution">
    <text evidence="2">The sequence shown here is derived from an EMBL/GenBank/DDBJ whole genome shotgun (WGS) entry which is preliminary data.</text>
</comment>
<dbReference type="RefSeq" id="XP_012792009.2">
    <property type="nucleotide sequence ID" value="XM_012936555.3"/>
</dbReference>